<dbReference type="EMBL" id="JALJOS010000019">
    <property type="protein sequence ID" value="KAK9827212.1"/>
    <property type="molecule type" value="Genomic_DNA"/>
</dbReference>
<accession>A0AAW1R0E9</accession>
<protein>
    <recommendedName>
        <fullName evidence="3">Secreted protein</fullName>
    </recommendedName>
</protein>
<dbReference type="Proteomes" id="UP001438707">
    <property type="component" value="Unassembled WGS sequence"/>
</dbReference>
<organism evidence="1 2">
    <name type="scientific">Apatococcus lobatus</name>
    <dbReference type="NCBI Taxonomy" id="904363"/>
    <lineage>
        <taxon>Eukaryota</taxon>
        <taxon>Viridiplantae</taxon>
        <taxon>Chlorophyta</taxon>
        <taxon>core chlorophytes</taxon>
        <taxon>Trebouxiophyceae</taxon>
        <taxon>Chlorellales</taxon>
        <taxon>Chlorellaceae</taxon>
        <taxon>Apatococcus</taxon>
    </lineage>
</organism>
<comment type="caution">
    <text evidence="1">The sequence shown here is derived from an EMBL/GenBank/DDBJ whole genome shotgun (WGS) entry which is preliminary data.</text>
</comment>
<proteinExistence type="predicted"/>
<evidence type="ECO:0008006" key="3">
    <source>
        <dbReference type="Google" id="ProtNLM"/>
    </source>
</evidence>
<evidence type="ECO:0000313" key="2">
    <source>
        <dbReference type="Proteomes" id="UP001438707"/>
    </source>
</evidence>
<keyword evidence="2" id="KW-1185">Reference proteome</keyword>
<evidence type="ECO:0000313" key="1">
    <source>
        <dbReference type="EMBL" id="KAK9827212.1"/>
    </source>
</evidence>
<name>A0AAW1R0E9_9CHLO</name>
<dbReference type="AlphaFoldDB" id="A0AAW1R0E9"/>
<gene>
    <name evidence="1" type="ORF">WJX74_010612</name>
</gene>
<reference evidence="1 2" key="1">
    <citation type="journal article" date="2024" name="Nat. Commun.">
        <title>Phylogenomics reveals the evolutionary origins of lichenization in chlorophyte algae.</title>
        <authorList>
            <person name="Puginier C."/>
            <person name="Libourel C."/>
            <person name="Otte J."/>
            <person name="Skaloud P."/>
            <person name="Haon M."/>
            <person name="Grisel S."/>
            <person name="Petersen M."/>
            <person name="Berrin J.G."/>
            <person name="Delaux P.M."/>
            <person name="Dal Grande F."/>
            <person name="Keller J."/>
        </authorList>
    </citation>
    <scope>NUCLEOTIDE SEQUENCE [LARGE SCALE GENOMIC DNA]</scope>
    <source>
        <strain evidence="1 2">SAG 2145</strain>
    </source>
</reference>
<sequence length="78" mass="9160">MWVLVARVPPCHRHPVAWLPIDPPGLLEHRRLDRLWWFKMSSRAAATTAQTMFRQANRGKPLRTHVADMPSVPLKWRL</sequence>